<name>A0AAW1R4G5_9CHLO</name>
<dbReference type="SUPFAM" id="SSF46689">
    <property type="entry name" value="Homeodomain-like"/>
    <property type="match status" value="1"/>
</dbReference>
<proteinExistence type="predicted"/>
<feature type="compositionally biased region" description="Basic and acidic residues" evidence="1">
    <location>
        <begin position="239"/>
        <end position="254"/>
    </location>
</feature>
<feature type="compositionally biased region" description="Low complexity" evidence="1">
    <location>
        <begin position="90"/>
        <end position="100"/>
    </location>
</feature>
<dbReference type="CDD" id="cd00167">
    <property type="entry name" value="SANT"/>
    <property type="match status" value="1"/>
</dbReference>
<feature type="compositionally biased region" description="Basic and acidic residues" evidence="1">
    <location>
        <begin position="65"/>
        <end position="86"/>
    </location>
</feature>
<evidence type="ECO:0000259" key="2">
    <source>
        <dbReference type="PROSITE" id="PS50090"/>
    </source>
</evidence>
<feature type="region of interest" description="Disordered" evidence="1">
    <location>
        <begin position="1"/>
        <end position="135"/>
    </location>
</feature>
<feature type="compositionally biased region" description="Low complexity" evidence="1">
    <location>
        <begin position="18"/>
        <end position="34"/>
    </location>
</feature>
<dbReference type="InterPro" id="IPR001005">
    <property type="entry name" value="SANT/Myb"/>
</dbReference>
<feature type="region of interest" description="Disordered" evidence="1">
    <location>
        <begin position="218"/>
        <end position="292"/>
    </location>
</feature>
<feature type="domain" description="Myb-like" evidence="2">
    <location>
        <begin position="396"/>
        <end position="448"/>
    </location>
</feature>
<evidence type="ECO:0000313" key="4">
    <source>
        <dbReference type="Proteomes" id="UP001489004"/>
    </source>
</evidence>
<reference evidence="3 4" key="1">
    <citation type="journal article" date="2024" name="Nat. Commun.">
        <title>Phylogenomics reveals the evolutionary origins of lichenization in chlorophyte algae.</title>
        <authorList>
            <person name="Puginier C."/>
            <person name="Libourel C."/>
            <person name="Otte J."/>
            <person name="Skaloud P."/>
            <person name="Haon M."/>
            <person name="Grisel S."/>
            <person name="Petersen M."/>
            <person name="Berrin J.G."/>
            <person name="Delaux P.M."/>
            <person name="Dal Grande F."/>
            <person name="Keller J."/>
        </authorList>
    </citation>
    <scope>NUCLEOTIDE SEQUENCE [LARGE SCALE GENOMIC DNA]</scope>
    <source>
        <strain evidence="3 4">SAG 2043</strain>
    </source>
</reference>
<comment type="caution">
    <text evidence="3">The sequence shown here is derived from an EMBL/GenBank/DDBJ whole genome shotgun (WGS) entry which is preliminary data.</text>
</comment>
<feature type="compositionally biased region" description="Low complexity" evidence="1">
    <location>
        <begin position="218"/>
        <end position="229"/>
    </location>
</feature>
<gene>
    <name evidence="3" type="ORF">WJX72_001241</name>
</gene>
<dbReference type="EMBL" id="JALJOR010000001">
    <property type="protein sequence ID" value="KAK9828637.1"/>
    <property type="molecule type" value="Genomic_DNA"/>
</dbReference>
<dbReference type="Gene3D" id="1.10.10.60">
    <property type="entry name" value="Homeodomain-like"/>
    <property type="match status" value="1"/>
</dbReference>
<organism evidence="3 4">
    <name type="scientific">[Myrmecia] bisecta</name>
    <dbReference type="NCBI Taxonomy" id="41462"/>
    <lineage>
        <taxon>Eukaryota</taxon>
        <taxon>Viridiplantae</taxon>
        <taxon>Chlorophyta</taxon>
        <taxon>core chlorophytes</taxon>
        <taxon>Trebouxiophyceae</taxon>
        <taxon>Trebouxiales</taxon>
        <taxon>Trebouxiaceae</taxon>
        <taxon>Myrmecia</taxon>
    </lineage>
</organism>
<evidence type="ECO:0000313" key="3">
    <source>
        <dbReference type="EMBL" id="KAK9828637.1"/>
    </source>
</evidence>
<dbReference type="Proteomes" id="UP001489004">
    <property type="component" value="Unassembled WGS sequence"/>
</dbReference>
<keyword evidence="4" id="KW-1185">Reference proteome</keyword>
<dbReference type="Pfam" id="PF00249">
    <property type="entry name" value="Myb_DNA-binding"/>
    <property type="match status" value="1"/>
</dbReference>
<protein>
    <recommendedName>
        <fullName evidence="2">Myb-like domain-containing protein</fullName>
    </recommendedName>
</protein>
<dbReference type="AlphaFoldDB" id="A0AAW1R4G5"/>
<dbReference type="InterPro" id="IPR009057">
    <property type="entry name" value="Homeodomain-like_sf"/>
</dbReference>
<dbReference type="PROSITE" id="PS50090">
    <property type="entry name" value="MYB_LIKE"/>
    <property type="match status" value="1"/>
</dbReference>
<feature type="compositionally biased region" description="Low complexity" evidence="1">
    <location>
        <begin position="111"/>
        <end position="126"/>
    </location>
</feature>
<sequence length="471" mass="51198">MEELPVVPPDCKRKRSLSARAAEAAEAKQLAKSQRTQPAGTKHGRIPQAGGSKPASTVTAKVPKPVREAAVRAKEGCQPTDKENARHAALHAAAGSAAGGQRKRKAPEPGAPQDDAPQDLADAAAPSEGKRGAQCRRLMLEQSELIGALQEEEIATANEAHAKKGKGRQRVLVDMHGNSTAAAEAAEPENEYERMRQARIERNTAMLKQLGVQRMAQQMQATAQQAGGAVSSPQDQEAQEQRRKEKAEARRQRAAEAAAQMTATRRSHRLGGEGAGTGDAAASDQAISTSNADPERAELLELEEFFKWKGQEVEGFQVDGHYHGWVNPAICEKYALAANSEQAWEQNGGGKFTFKIDKSAIPASLKSKGWSDARAFSATQLQKNPNTYFYRHVAPHEVQAQGEWTQEEHDLFLTTAKANGVGDKWGLFASYIPQRVGYQCSAYYREVVIPRGLIFDPRFRMTRGGKAVFVG</sequence>
<evidence type="ECO:0000256" key="1">
    <source>
        <dbReference type="SAM" id="MobiDB-lite"/>
    </source>
</evidence>
<accession>A0AAW1R4G5</accession>